<accession>A0ABU7G347</accession>
<dbReference type="SUPFAM" id="SSF56112">
    <property type="entry name" value="Protein kinase-like (PK-like)"/>
    <property type="match status" value="1"/>
</dbReference>
<dbReference type="EMBL" id="JAYDYW010000006">
    <property type="protein sequence ID" value="MEE1673798.1"/>
    <property type="molecule type" value="Genomic_DNA"/>
</dbReference>
<dbReference type="CDD" id="cd13970">
    <property type="entry name" value="ABC1_ADCK3"/>
    <property type="match status" value="1"/>
</dbReference>
<protein>
    <submittedName>
        <fullName evidence="6">AarF/ABC1/UbiB kinase family protein</fullName>
        <ecNumber evidence="6">2.7.-.-</ecNumber>
    </submittedName>
</protein>
<evidence type="ECO:0000256" key="4">
    <source>
        <dbReference type="ARBA" id="ARBA00022840"/>
    </source>
</evidence>
<reference evidence="7" key="1">
    <citation type="submission" date="2023-07" db="EMBL/GenBank/DDBJ databases">
        <title>Draft genome sequence of Agarivorans aestuarii strain ZMCS4, a CAZymes producing bacteria isolated from the marine brown algae Clodostephus spongiosus.</title>
        <authorList>
            <person name="Lorente B."/>
            <person name="Cabral C."/>
            <person name="Frias J."/>
            <person name="Faria J."/>
            <person name="Toubarro D."/>
        </authorList>
    </citation>
    <scope>NUCLEOTIDE SEQUENCE [LARGE SCALE GENOMIC DNA]</scope>
    <source>
        <strain evidence="7">ZMCS4</strain>
    </source>
</reference>
<comment type="caution">
    <text evidence="6">The sequence shown here is derived from an EMBL/GenBank/DDBJ whole genome shotgun (WGS) entry which is preliminary data.</text>
</comment>
<dbReference type="Proteomes" id="UP001310248">
    <property type="component" value="Unassembled WGS sequence"/>
</dbReference>
<dbReference type="EC" id="2.7.-.-" evidence="6"/>
<keyword evidence="6" id="KW-0418">Kinase</keyword>
<keyword evidence="7" id="KW-1185">Reference proteome</keyword>
<dbReference type="PANTHER" id="PTHR43851:SF3">
    <property type="entry name" value="COENZYME Q8"/>
    <property type="match status" value="1"/>
</dbReference>
<feature type="domain" description="ABC1 atypical kinase-like" evidence="5">
    <location>
        <begin position="67"/>
        <end position="296"/>
    </location>
</feature>
<proteinExistence type="inferred from homology"/>
<organism evidence="6 7">
    <name type="scientific">Agarivorans aestuarii</name>
    <dbReference type="NCBI Taxonomy" id="1563703"/>
    <lineage>
        <taxon>Bacteria</taxon>
        <taxon>Pseudomonadati</taxon>
        <taxon>Pseudomonadota</taxon>
        <taxon>Gammaproteobacteria</taxon>
        <taxon>Alteromonadales</taxon>
        <taxon>Alteromonadaceae</taxon>
        <taxon>Agarivorans</taxon>
    </lineage>
</organism>
<keyword evidence="2 6" id="KW-0808">Transferase</keyword>
<evidence type="ECO:0000259" key="5">
    <source>
        <dbReference type="Pfam" id="PF03109"/>
    </source>
</evidence>
<dbReference type="Pfam" id="PF03109">
    <property type="entry name" value="ABC1"/>
    <property type="match status" value="1"/>
</dbReference>
<comment type="similarity">
    <text evidence="1">Belongs to the protein kinase superfamily. ADCK protein kinase family.</text>
</comment>
<dbReference type="PANTHER" id="PTHR43851">
    <property type="match status" value="1"/>
</dbReference>
<evidence type="ECO:0000313" key="7">
    <source>
        <dbReference type="Proteomes" id="UP001310248"/>
    </source>
</evidence>
<dbReference type="InterPro" id="IPR011009">
    <property type="entry name" value="Kinase-like_dom_sf"/>
</dbReference>
<keyword evidence="4" id="KW-0067">ATP-binding</keyword>
<evidence type="ECO:0000313" key="6">
    <source>
        <dbReference type="EMBL" id="MEE1673798.1"/>
    </source>
</evidence>
<dbReference type="GO" id="GO:0016301">
    <property type="term" value="F:kinase activity"/>
    <property type="evidence" value="ECO:0007669"/>
    <property type="project" value="UniProtKB-KW"/>
</dbReference>
<evidence type="ECO:0000256" key="2">
    <source>
        <dbReference type="ARBA" id="ARBA00022679"/>
    </source>
</evidence>
<dbReference type="InterPro" id="IPR004147">
    <property type="entry name" value="ABC1_dom"/>
</dbReference>
<gene>
    <name evidence="6" type="ORF">SNR37_003225</name>
</gene>
<name>A0ABU7G347_9ALTE</name>
<dbReference type="InterPro" id="IPR034646">
    <property type="entry name" value="ADCK3_dom"/>
</dbReference>
<sequence>MLAEGAAQLAAGKRPKLNEVLLTPNNVKRVADQLAKLRGAAMKVGQLMSMDAGDMLPKEVSELLARLRADADPMPIGQLSQVLLNEWGDNWQQQFQQFSLQPIAAASIGQVHSAYLDKQQRVAIKIQYPGVKGSIDSDVDNVVSLLNISGVLPKQFDYQHILQDAKLQLHQEADYLQEAEYLRQYQSKLAKHTEFEIPELFSHLSTSNILTMSHHEGEAIDQLQQQPQALRDEVMHKLFSLLMMELFEFGLMQTDPNFANYLYSAQANKIVLLDFGATRQIPQQISQAYRQLLSRALAEPFTLDLAALEQLGFVKPDSTERQIATLHSMLALVIQPLKHSGTYDFASSPLAKELREAGMALSYEHDYWHTPPIDVLLIHRKIGGMYLLASRLKAKVNLQQLFEPYRLEY</sequence>
<evidence type="ECO:0000256" key="1">
    <source>
        <dbReference type="ARBA" id="ARBA00009670"/>
    </source>
</evidence>
<dbReference type="InterPro" id="IPR051409">
    <property type="entry name" value="Atypical_kinase_ADCK"/>
</dbReference>
<evidence type="ECO:0000256" key="3">
    <source>
        <dbReference type="ARBA" id="ARBA00022741"/>
    </source>
</evidence>
<keyword evidence="3" id="KW-0547">Nucleotide-binding</keyword>